<keyword evidence="3" id="KW-0804">Transcription</keyword>
<dbReference type="Gene3D" id="1.20.120.530">
    <property type="entry name" value="GntR ligand-binding domain-like"/>
    <property type="match status" value="1"/>
</dbReference>
<dbReference type="GO" id="GO:0003700">
    <property type="term" value="F:DNA-binding transcription factor activity"/>
    <property type="evidence" value="ECO:0007669"/>
    <property type="project" value="InterPro"/>
</dbReference>
<evidence type="ECO:0000259" key="4">
    <source>
        <dbReference type="PROSITE" id="PS50949"/>
    </source>
</evidence>
<dbReference type="PROSITE" id="PS50949">
    <property type="entry name" value="HTH_GNTR"/>
    <property type="match status" value="1"/>
</dbReference>
<protein>
    <submittedName>
        <fullName evidence="5">DNA-binding transcriptional regulator, FadR family</fullName>
    </submittedName>
</protein>
<evidence type="ECO:0000313" key="5">
    <source>
        <dbReference type="EMBL" id="SIO49696.1"/>
    </source>
</evidence>
<dbReference type="InterPro" id="IPR008920">
    <property type="entry name" value="TF_FadR/GntR_C"/>
</dbReference>
<dbReference type="PANTHER" id="PTHR43537">
    <property type="entry name" value="TRANSCRIPTIONAL REGULATOR, GNTR FAMILY"/>
    <property type="match status" value="1"/>
</dbReference>
<dbReference type="PANTHER" id="PTHR43537:SF47">
    <property type="entry name" value="REGULATORY PROTEIN GNTR HTH"/>
    <property type="match status" value="1"/>
</dbReference>
<dbReference type="Pfam" id="PF07729">
    <property type="entry name" value="FCD"/>
    <property type="match status" value="1"/>
</dbReference>
<keyword evidence="1" id="KW-0805">Transcription regulation</keyword>
<evidence type="ECO:0000256" key="3">
    <source>
        <dbReference type="ARBA" id="ARBA00023163"/>
    </source>
</evidence>
<sequence length="255" mass="28827">MQYLIKISPLFELINTYKLSEKNVALQTSDDMMTTPITYVKRKNLADEVAGHLQQQICSGKYAIGQQLPTEPDLMAQFGVGRSTIREAVRLLVNAGLVRVQQGLGTFIISHQAMGEPLAQRFHRAHFQDLNEVRLLLEVKIAEKAALHRTKDDITQMKAFLKKRGEHAKAQNVDACMQADIDFHTSIAVASKNEIMVDLYKTIATHLKQSFRERYADTKPFLESQDLHKSLLQSIIDKDSAQALLWATRISTHAK</sequence>
<dbReference type="InterPro" id="IPR036390">
    <property type="entry name" value="WH_DNA-bd_sf"/>
</dbReference>
<dbReference type="AlphaFoldDB" id="A0A1N6K039"/>
<dbReference type="Proteomes" id="UP000185003">
    <property type="component" value="Unassembled WGS sequence"/>
</dbReference>
<dbReference type="GO" id="GO:0003677">
    <property type="term" value="F:DNA binding"/>
    <property type="evidence" value="ECO:0007669"/>
    <property type="project" value="UniProtKB-KW"/>
</dbReference>
<keyword evidence="2 5" id="KW-0238">DNA-binding</keyword>
<gene>
    <name evidence="5" type="ORF">SAMN04488055_4763</name>
</gene>
<evidence type="ECO:0000256" key="2">
    <source>
        <dbReference type="ARBA" id="ARBA00023125"/>
    </source>
</evidence>
<name>A0A1N6K039_9BACT</name>
<feature type="domain" description="HTH gntR-type" evidence="4">
    <location>
        <begin position="43"/>
        <end position="111"/>
    </location>
</feature>
<dbReference type="SUPFAM" id="SSF46785">
    <property type="entry name" value="Winged helix' DNA-binding domain"/>
    <property type="match status" value="1"/>
</dbReference>
<reference evidence="5 6" key="1">
    <citation type="submission" date="2016-11" db="EMBL/GenBank/DDBJ databases">
        <authorList>
            <person name="Jaros S."/>
            <person name="Januszkiewicz K."/>
            <person name="Wedrychowicz H."/>
        </authorList>
    </citation>
    <scope>NUCLEOTIDE SEQUENCE [LARGE SCALE GENOMIC DNA]</scope>
    <source>
        <strain evidence="5 6">DSM 24787</strain>
    </source>
</reference>
<organism evidence="5 6">
    <name type="scientific">Chitinophaga niabensis</name>
    <dbReference type="NCBI Taxonomy" id="536979"/>
    <lineage>
        <taxon>Bacteria</taxon>
        <taxon>Pseudomonadati</taxon>
        <taxon>Bacteroidota</taxon>
        <taxon>Chitinophagia</taxon>
        <taxon>Chitinophagales</taxon>
        <taxon>Chitinophagaceae</taxon>
        <taxon>Chitinophaga</taxon>
    </lineage>
</organism>
<dbReference type="SMART" id="SM00895">
    <property type="entry name" value="FCD"/>
    <property type="match status" value="1"/>
</dbReference>
<dbReference type="InterPro" id="IPR036388">
    <property type="entry name" value="WH-like_DNA-bd_sf"/>
</dbReference>
<dbReference type="Pfam" id="PF00392">
    <property type="entry name" value="GntR"/>
    <property type="match status" value="1"/>
</dbReference>
<dbReference type="InterPro" id="IPR000524">
    <property type="entry name" value="Tscrpt_reg_HTH_GntR"/>
</dbReference>
<keyword evidence="6" id="KW-1185">Reference proteome</keyword>
<dbReference type="PRINTS" id="PR00035">
    <property type="entry name" value="HTHGNTR"/>
</dbReference>
<accession>A0A1N6K039</accession>
<dbReference type="SUPFAM" id="SSF48008">
    <property type="entry name" value="GntR ligand-binding domain-like"/>
    <property type="match status" value="1"/>
</dbReference>
<dbReference type="CDD" id="cd07377">
    <property type="entry name" value="WHTH_GntR"/>
    <property type="match status" value="1"/>
</dbReference>
<dbReference type="InterPro" id="IPR011711">
    <property type="entry name" value="GntR_C"/>
</dbReference>
<dbReference type="SMART" id="SM00345">
    <property type="entry name" value="HTH_GNTR"/>
    <property type="match status" value="1"/>
</dbReference>
<dbReference type="Gene3D" id="1.10.10.10">
    <property type="entry name" value="Winged helix-like DNA-binding domain superfamily/Winged helix DNA-binding domain"/>
    <property type="match status" value="1"/>
</dbReference>
<evidence type="ECO:0000256" key="1">
    <source>
        <dbReference type="ARBA" id="ARBA00023015"/>
    </source>
</evidence>
<proteinExistence type="predicted"/>
<dbReference type="EMBL" id="FSRA01000002">
    <property type="protein sequence ID" value="SIO49696.1"/>
    <property type="molecule type" value="Genomic_DNA"/>
</dbReference>
<evidence type="ECO:0000313" key="6">
    <source>
        <dbReference type="Proteomes" id="UP000185003"/>
    </source>
</evidence>
<dbReference type="STRING" id="536979.SAMN04488055_4763"/>